<dbReference type="STRING" id="383372.Rcas_2951"/>
<dbReference type="HOGENOM" id="CLU_173065_0_0_0"/>
<dbReference type="KEGG" id="rca:Rcas_2951"/>
<dbReference type="Proteomes" id="UP000000263">
    <property type="component" value="Chromosome"/>
</dbReference>
<gene>
    <name evidence="1" type="ordered locus">Rcas_2951</name>
</gene>
<evidence type="ECO:0000313" key="2">
    <source>
        <dbReference type="Proteomes" id="UP000000263"/>
    </source>
</evidence>
<accession>A7NN79</accession>
<organism evidence="1 2">
    <name type="scientific">Roseiflexus castenholzii (strain DSM 13941 / HLO8)</name>
    <dbReference type="NCBI Taxonomy" id="383372"/>
    <lineage>
        <taxon>Bacteria</taxon>
        <taxon>Bacillati</taxon>
        <taxon>Chloroflexota</taxon>
        <taxon>Chloroflexia</taxon>
        <taxon>Chloroflexales</taxon>
        <taxon>Roseiflexineae</taxon>
        <taxon>Roseiflexaceae</taxon>
        <taxon>Roseiflexus</taxon>
    </lineage>
</organism>
<dbReference type="EMBL" id="CP000804">
    <property type="protein sequence ID" value="ABU59012.1"/>
    <property type="molecule type" value="Genomic_DNA"/>
</dbReference>
<dbReference type="eggNOG" id="ENOG5031I5N">
    <property type="taxonomic scope" value="Bacteria"/>
</dbReference>
<sequence length="83" mass="9303">MLPEYDFSGGVRGKHYRAYQRGYKIIVHKIDGTTEERDYTLPEGAVMLDPDVRAYFPDAEAVNTALRGLIKLIPTKRASGKSS</sequence>
<proteinExistence type="predicted"/>
<reference evidence="1 2" key="1">
    <citation type="submission" date="2007-08" db="EMBL/GenBank/DDBJ databases">
        <title>Complete sequence of Roseiflexus castenholzii DSM 13941.</title>
        <authorList>
            <consortium name="US DOE Joint Genome Institute"/>
            <person name="Copeland A."/>
            <person name="Lucas S."/>
            <person name="Lapidus A."/>
            <person name="Barry K."/>
            <person name="Glavina del Rio T."/>
            <person name="Dalin E."/>
            <person name="Tice H."/>
            <person name="Pitluck S."/>
            <person name="Thompson L.S."/>
            <person name="Brettin T."/>
            <person name="Bruce D."/>
            <person name="Detter J.C."/>
            <person name="Han C."/>
            <person name="Tapia R."/>
            <person name="Schmutz J."/>
            <person name="Larimer F."/>
            <person name="Land M."/>
            <person name="Hauser L."/>
            <person name="Kyrpides N."/>
            <person name="Mikhailova N."/>
            <person name="Bryant D.A."/>
            <person name="Hanada S."/>
            <person name="Tsukatani Y."/>
            <person name="Richardson P."/>
        </authorList>
    </citation>
    <scope>NUCLEOTIDE SEQUENCE [LARGE SCALE GENOMIC DNA]</scope>
    <source>
        <strain evidence="2">DSM 13941 / HLO8</strain>
    </source>
</reference>
<protein>
    <submittedName>
        <fullName evidence="1">Uncharacterized protein</fullName>
    </submittedName>
</protein>
<dbReference type="AlphaFoldDB" id="A7NN79"/>
<name>A7NN79_ROSCS</name>
<evidence type="ECO:0000313" key="1">
    <source>
        <dbReference type="EMBL" id="ABU59012.1"/>
    </source>
</evidence>
<keyword evidence="2" id="KW-1185">Reference proteome</keyword>